<dbReference type="AlphaFoldDB" id="A0A837KHF1"/>
<dbReference type="Proteomes" id="UP000035218">
    <property type="component" value="Unassembled WGS sequence"/>
</dbReference>
<sequence>MTKHSHMRPFANLISLNELVNLVMAHVFTIKRKWMAKDIYEISRALEVFPMSENPTYVYRIMKNLAQKEILLMESTWSTTERPTLYYSVTGKGTIHFYSGEQAVIKTMPTRIRQLRHFLNDLEKKLSESQSTPSPLSEDQNDFIIGVADYYDWLLLRAALDGKSPHTYKDLGEDFGKPVNLSYLYKLHDDLEQIGYISDDWITIKGKEKLVNLEGALFAEVLKAKERITRLEKTESLVKGWIKEKGITVNPKTGH</sequence>
<comment type="caution">
    <text evidence="1">The sequence shown here is derived from an EMBL/GenBank/DDBJ whole genome shotgun (WGS) entry which is preliminary data.</text>
</comment>
<evidence type="ECO:0000313" key="2">
    <source>
        <dbReference type="Proteomes" id="UP000035218"/>
    </source>
</evidence>
<reference evidence="1 2" key="1">
    <citation type="submission" date="2015-05" db="EMBL/GenBank/DDBJ databases">
        <title>Genome sequencing project for genomic taxonomy and phylogenomics of Bacillus-like bacteria.</title>
        <authorList>
            <person name="Liu B."/>
            <person name="Wang J."/>
            <person name="Zhu Y."/>
            <person name="Liu G."/>
            <person name="Chen Q."/>
            <person name="Chen Z."/>
            <person name="Lan J."/>
            <person name="Che J."/>
            <person name="Ge C."/>
            <person name="Shi H."/>
            <person name="Pan Z."/>
            <person name="Liu X."/>
        </authorList>
    </citation>
    <scope>NUCLEOTIDE SEQUENCE [LARGE SCALE GENOMIC DNA]</scope>
    <source>
        <strain evidence="1 2">DSM 9885</strain>
    </source>
</reference>
<proteinExistence type="predicted"/>
<gene>
    <name evidence="1" type="ORF">AA984_28555</name>
</gene>
<dbReference type="SUPFAM" id="SSF46785">
    <property type="entry name" value="Winged helix' DNA-binding domain"/>
    <property type="match status" value="1"/>
</dbReference>
<name>A0A837KHF1_9BACL</name>
<accession>A0A837KHF1</accession>
<dbReference type="InterPro" id="IPR036390">
    <property type="entry name" value="WH_DNA-bd_sf"/>
</dbReference>
<dbReference type="EMBL" id="LDCN01000016">
    <property type="protein sequence ID" value="KLH95866.1"/>
    <property type="molecule type" value="Genomic_DNA"/>
</dbReference>
<dbReference type="OrthoDB" id="2476233at2"/>
<evidence type="ECO:0000313" key="1">
    <source>
        <dbReference type="EMBL" id="KLH95866.1"/>
    </source>
</evidence>
<protein>
    <submittedName>
        <fullName evidence="1">Uncharacterized protein</fullName>
    </submittedName>
</protein>
<organism evidence="1 2">
    <name type="scientific">Brevibacillus formosus</name>
    <dbReference type="NCBI Taxonomy" id="54913"/>
    <lineage>
        <taxon>Bacteria</taxon>
        <taxon>Bacillati</taxon>
        <taxon>Bacillota</taxon>
        <taxon>Bacilli</taxon>
        <taxon>Bacillales</taxon>
        <taxon>Paenibacillaceae</taxon>
        <taxon>Brevibacillus</taxon>
    </lineage>
</organism>